<keyword evidence="2" id="KW-1185">Reference proteome</keyword>
<organism evidence="1 2">
    <name type="scientific">Psilocybe cubensis</name>
    <name type="common">Psychedelic mushroom</name>
    <name type="synonym">Stropharia cubensis</name>
    <dbReference type="NCBI Taxonomy" id="181762"/>
    <lineage>
        <taxon>Eukaryota</taxon>
        <taxon>Fungi</taxon>
        <taxon>Dikarya</taxon>
        <taxon>Basidiomycota</taxon>
        <taxon>Agaricomycotina</taxon>
        <taxon>Agaricomycetes</taxon>
        <taxon>Agaricomycetidae</taxon>
        <taxon>Agaricales</taxon>
        <taxon>Agaricineae</taxon>
        <taxon>Strophariaceae</taxon>
        <taxon>Psilocybe</taxon>
    </lineage>
</organism>
<evidence type="ECO:0000313" key="2">
    <source>
        <dbReference type="Proteomes" id="UP000664032"/>
    </source>
</evidence>
<accession>A0ACB8GL25</accession>
<sequence>MSSTEFVIPDLLANWPWKRIIDPNLEEVTNEANQWVESLDLFDPSQFKKFKGCDFNRLGALVGHLQGKDHLRISCDLMNFYFAFDEYTDLADADEAMKIAKDVMNAFHHTDVPFDNKLIEMARQFFKRTIDVVGEDKPGFERFIADFDAYTRSIIQEADDRVEGYIRSVEDYFILRRDTCGALPSFSFHGLGLKIPNEVFAHPLVISMMEGATDLIAITNDMHSYGLEYSRGLDGHNVITAIMKEYRVDLQAALYWLSGYATKTISKFLSDKQKLPSWGPDVDAAVYEFFERVGRCVRGYDAWSYETNRYYGENGLKVQETRKITLQPRDGAYITKEQLQSSLA</sequence>
<name>A0ACB8GL25_PSICU</name>
<evidence type="ECO:0000313" key="1">
    <source>
        <dbReference type="EMBL" id="KAH9476333.1"/>
    </source>
</evidence>
<gene>
    <name evidence="1" type="ORF">JR316_0011908</name>
</gene>
<protein>
    <submittedName>
        <fullName evidence="1">Sesquiterpene synthase Agr8</fullName>
    </submittedName>
</protein>
<reference evidence="1" key="1">
    <citation type="submission" date="2021-10" db="EMBL/GenBank/DDBJ databases">
        <title>Psilocybe cubensis genome.</title>
        <authorList>
            <person name="Mckernan K.J."/>
            <person name="Crawford S."/>
            <person name="Trippe A."/>
            <person name="Kane L.T."/>
            <person name="Mclaughlin S."/>
        </authorList>
    </citation>
    <scope>NUCLEOTIDE SEQUENCE</scope>
    <source>
        <strain evidence="1">MGC-MH-2018</strain>
    </source>
</reference>
<dbReference type="Proteomes" id="UP000664032">
    <property type="component" value="Unassembled WGS sequence"/>
</dbReference>
<proteinExistence type="predicted"/>
<dbReference type="EMBL" id="JAFIQS020000011">
    <property type="protein sequence ID" value="KAH9476333.1"/>
    <property type="molecule type" value="Genomic_DNA"/>
</dbReference>
<comment type="caution">
    <text evidence="1">The sequence shown here is derived from an EMBL/GenBank/DDBJ whole genome shotgun (WGS) entry which is preliminary data.</text>
</comment>